<dbReference type="Pfam" id="PF02541">
    <property type="entry name" value="Ppx-GppA"/>
    <property type="match status" value="1"/>
</dbReference>
<dbReference type="AlphaFoldDB" id="A0A4P6JUA7"/>
<dbReference type="Gene3D" id="3.30.420.150">
    <property type="entry name" value="Exopolyphosphatase. Domain 2"/>
    <property type="match status" value="1"/>
</dbReference>
<dbReference type="RefSeq" id="WP_129889966.1">
    <property type="nucleotide sequence ID" value="NZ_CP035758.1"/>
</dbReference>
<dbReference type="Pfam" id="PF05235">
    <property type="entry name" value="CHAD"/>
    <property type="match status" value="1"/>
</dbReference>
<dbReference type="OrthoDB" id="3034217at2"/>
<dbReference type="Gene3D" id="3.30.420.40">
    <property type="match status" value="1"/>
</dbReference>
<comment type="similarity">
    <text evidence="1">Belongs to the GppA/Ppx family.</text>
</comment>
<dbReference type="PANTHER" id="PTHR30005:SF0">
    <property type="entry name" value="RETROGRADE REGULATION PROTEIN 2"/>
    <property type="match status" value="1"/>
</dbReference>
<reference evidence="4 5" key="1">
    <citation type="submission" date="2019-01" db="EMBL/GenBank/DDBJ databases">
        <title>Ktedonosporobacter rubrisoli SCAWS-G2.</title>
        <authorList>
            <person name="Huang Y."/>
            <person name="Yan B."/>
        </authorList>
    </citation>
    <scope>NUCLEOTIDE SEQUENCE [LARGE SCALE GENOMIC DNA]</scope>
    <source>
        <strain evidence="4 5">SCAWS-G2</strain>
    </source>
</reference>
<dbReference type="SUPFAM" id="SSF53067">
    <property type="entry name" value="Actin-like ATPase domain"/>
    <property type="match status" value="2"/>
</dbReference>
<name>A0A4P6JUA7_KTERU</name>
<dbReference type="EMBL" id="CP035758">
    <property type="protein sequence ID" value="QBD78913.1"/>
    <property type="molecule type" value="Genomic_DNA"/>
</dbReference>
<dbReference type="GO" id="GO:0016462">
    <property type="term" value="F:pyrophosphatase activity"/>
    <property type="evidence" value="ECO:0007669"/>
    <property type="project" value="TreeGrafter"/>
</dbReference>
<dbReference type="InterPro" id="IPR007899">
    <property type="entry name" value="CHAD_dom"/>
</dbReference>
<dbReference type="InterPro" id="IPR038186">
    <property type="entry name" value="CHAD_dom_sf"/>
</dbReference>
<dbReference type="InterPro" id="IPR003695">
    <property type="entry name" value="Ppx_GppA_N"/>
</dbReference>
<organism evidence="4 5">
    <name type="scientific">Ktedonosporobacter rubrisoli</name>
    <dbReference type="NCBI Taxonomy" id="2509675"/>
    <lineage>
        <taxon>Bacteria</taxon>
        <taxon>Bacillati</taxon>
        <taxon>Chloroflexota</taxon>
        <taxon>Ktedonobacteria</taxon>
        <taxon>Ktedonobacterales</taxon>
        <taxon>Ktedonosporobacteraceae</taxon>
        <taxon>Ktedonosporobacter</taxon>
    </lineage>
</organism>
<evidence type="ECO:0000256" key="1">
    <source>
        <dbReference type="ARBA" id="ARBA00007125"/>
    </source>
</evidence>
<proteinExistence type="inferred from homology"/>
<dbReference type="CDD" id="cd24056">
    <property type="entry name" value="ASKHA_NBD_MtPPX1-like"/>
    <property type="match status" value="1"/>
</dbReference>
<evidence type="ECO:0000259" key="3">
    <source>
        <dbReference type="Pfam" id="PF05235"/>
    </source>
</evidence>
<dbReference type="Proteomes" id="UP000290365">
    <property type="component" value="Chromosome"/>
</dbReference>
<dbReference type="PANTHER" id="PTHR30005">
    <property type="entry name" value="EXOPOLYPHOSPHATASE"/>
    <property type="match status" value="1"/>
</dbReference>
<dbReference type="KEGG" id="kbs:EPA93_24185"/>
<gene>
    <name evidence="4" type="ORF">EPA93_24185</name>
</gene>
<evidence type="ECO:0000259" key="2">
    <source>
        <dbReference type="Pfam" id="PF02541"/>
    </source>
</evidence>
<accession>A0A4P6JUA7</accession>
<evidence type="ECO:0000313" key="5">
    <source>
        <dbReference type="Proteomes" id="UP000290365"/>
    </source>
</evidence>
<dbReference type="InterPro" id="IPR043129">
    <property type="entry name" value="ATPase_NBD"/>
</dbReference>
<sequence length="487" mass="54121">MQDQVAPVRAAIDVGSNTIHIVVASCLPDALTILVDEEEMVRIGASVDATGAISPQKSAEAIAVLRAYKALAEQHQSEVILTIATEAIRKASNSAEFIADVQRQTGLDVQIIEGTVEAVLTFFGATYELQKETHDAGSLGVMDLGGGSMELVAARARQISWHLSLPIGSGWLQRRYLPADPPTVDDLDVASTFLHTYLRGIRIKPVPPILVATGGSANSLLRLVRHTFGPQHPAILTREDLAHCEGLLGTLTAQEISERYEQQLARVRVLPAGALIIRSVMERLGLKEIHVSSHGIREGALLAHTRYGDRWLEQVQRISDASRNPKGVAEVTEDRLLMGTQDEGFVRYGRYLLAERARKVVEWREAVLRHEDIEDVHKMRVASRRLRAVLDAYESACEQRAFKRAYRKVKKLADVLGQARDTDVMIENLQQMEQAPEAERFGLLWLIARLREYRRQHQKALEAYLGKFDDELFVSQVTACLPKGGPD</sequence>
<dbReference type="InterPro" id="IPR050273">
    <property type="entry name" value="GppA/Ppx_hydrolase"/>
</dbReference>
<protein>
    <submittedName>
        <fullName evidence="4">CHAD domain-containing protein</fullName>
    </submittedName>
</protein>
<dbReference type="Gene3D" id="1.40.20.10">
    <property type="entry name" value="CHAD domain"/>
    <property type="match status" value="1"/>
</dbReference>
<feature type="domain" description="Ppx/GppA phosphatase N-terminal" evidence="2">
    <location>
        <begin position="23"/>
        <end position="303"/>
    </location>
</feature>
<feature type="domain" description="CHAD" evidence="3">
    <location>
        <begin position="353"/>
        <end position="481"/>
    </location>
</feature>
<evidence type="ECO:0000313" key="4">
    <source>
        <dbReference type="EMBL" id="QBD78913.1"/>
    </source>
</evidence>
<keyword evidence="5" id="KW-1185">Reference proteome</keyword>